<organism evidence="2 3">
    <name type="scientific">Paeniroseomonas aquatica</name>
    <dbReference type="NCBI Taxonomy" id="373043"/>
    <lineage>
        <taxon>Bacteria</taxon>
        <taxon>Pseudomonadati</taxon>
        <taxon>Pseudomonadota</taxon>
        <taxon>Alphaproteobacteria</taxon>
        <taxon>Acetobacterales</taxon>
        <taxon>Acetobacteraceae</taxon>
        <taxon>Paeniroseomonas</taxon>
    </lineage>
</organism>
<dbReference type="Gene3D" id="3.40.50.300">
    <property type="entry name" value="P-loop containing nucleotide triphosphate hydrolases"/>
    <property type="match status" value="1"/>
</dbReference>
<evidence type="ECO:0000259" key="1">
    <source>
        <dbReference type="Pfam" id="PF04851"/>
    </source>
</evidence>
<evidence type="ECO:0000313" key="3">
    <source>
        <dbReference type="Proteomes" id="UP001529369"/>
    </source>
</evidence>
<keyword evidence="2" id="KW-0547">Nucleotide-binding</keyword>
<feature type="non-terminal residue" evidence="2">
    <location>
        <position position="210"/>
    </location>
</feature>
<keyword evidence="2" id="KW-0067">ATP-binding</keyword>
<feature type="domain" description="Helicase/UvrB N-terminal" evidence="1">
    <location>
        <begin position="12"/>
        <end position="130"/>
    </location>
</feature>
<dbReference type="InterPro" id="IPR027417">
    <property type="entry name" value="P-loop_NTPase"/>
</dbReference>
<dbReference type="InterPro" id="IPR006935">
    <property type="entry name" value="Helicase/UvrB_N"/>
</dbReference>
<gene>
    <name evidence="2" type="ORF">QWZ14_02840</name>
</gene>
<dbReference type="EMBL" id="JAUFPN010000025">
    <property type="protein sequence ID" value="MDN3563311.1"/>
    <property type="molecule type" value="Genomic_DNA"/>
</dbReference>
<evidence type="ECO:0000313" key="2">
    <source>
        <dbReference type="EMBL" id="MDN3563311.1"/>
    </source>
</evidence>
<dbReference type="SUPFAM" id="SSF52540">
    <property type="entry name" value="P-loop containing nucleoside triphosphate hydrolases"/>
    <property type="match status" value="1"/>
</dbReference>
<keyword evidence="3" id="KW-1185">Reference proteome</keyword>
<dbReference type="Proteomes" id="UP001529369">
    <property type="component" value="Unassembled WGS sequence"/>
</dbReference>
<keyword evidence="2" id="KW-0347">Helicase</keyword>
<dbReference type="RefSeq" id="WP_290315054.1">
    <property type="nucleotide sequence ID" value="NZ_JAUFPN010000025.1"/>
</dbReference>
<comment type="caution">
    <text evidence="2">The sequence shown here is derived from an EMBL/GenBank/DDBJ whole genome shotgun (WGS) entry which is preliminary data.</text>
</comment>
<proteinExistence type="predicted"/>
<accession>A0ABT8A127</accession>
<protein>
    <submittedName>
        <fullName evidence="2">DEAD/DEAH box helicase family protein</fullName>
    </submittedName>
</protein>
<keyword evidence="2" id="KW-0378">Hydrolase</keyword>
<reference evidence="3" key="1">
    <citation type="journal article" date="2019" name="Int. J. Syst. Evol. Microbiol.">
        <title>The Global Catalogue of Microorganisms (GCM) 10K type strain sequencing project: providing services to taxonomists for standard genome sequencing and annotation.</title>
        <authorList>
            <consortium name="The Broad Institute Genomics Platform"/>
            <consortium name="The Broad Institute Genome Sequencing Center for Infectious Disease"/>
            <person name="Wu L."/>
            <person name="Ma J."/>
        </authorList>
    </citation>
    <scope>NUCLEOTIDE SEQUENCE [LARGE SCALE GENOMIC DNA]</scope>
    <source>
        <strain evidence="3">CECT 7131</strain>
    </source>
</reference>
<dbReference type="GO" id="GO:0004386">
    <property type="term" value="F:helicase activity"/>
    <property type="evidence" value="ECO:0007669"/>
    <property type="project" value="UniProtKB-KW"/>
</dbReference>
<sequence length="210" mass="22292">MVRAIAAGEAAGVRDILAAVTPGGGKSLLPVLAAQALIAAGLCERICWVVPRDSLRLQAEEVFADPAWRQALGHDLSVRAADNTPGDPCRGLAGYVTTYQGIAAAPDLHLAAIRRHRYLLVVDEVHHLPGLNEADAAGGRDVARMSPRPGRRRSSRCWRCRQCGCYSPARWSGRMGGESSGCPIGVASVVGRRSTWQHRAGRWSATAGPG</sequence>
<name>A0ABT8A127_9PROT</name>
<dbReference type="Pfam" id="PF04851">
    <property type="entry name" value="ResIII"/>
    <property type="match status" value="1"/>
</dbReference>